<dbReference type="Proteomes" id="UP000051298">
    <property type="component" value="Unassembled WGS sequence"/>
</dbReference>
<dbReference type="PROSITE" id="PS51257">
    <property type="entry name" value="PROKAR_LIPOPROTEIN"/>
    <property type="match status" value="1"/>
</dbReference>
<evidence type="ECO:0000313" key="1">
    <source>
        <dbReference type="EMBL" id="CUH62252.1"/>
    </source>
</evidence>
<protein>
    <recommendedName>
        <fullName evidence="3">Dihydrodipicolinate reductase</fullName>
    </recommendedName>
</protein>
<organism evidence="1 2">
    <name type="scientific">Thalassobacter stenotrophicus</name>
    <dbReference type="NCBI Taxonomy" id="266809"/>
    <lineage>
        <taxon>Bacteria</taxon>
        <taxon>Pseudomonadati</taxon>
        <taxon>Pseudomonadota</taxon>
        <taxon>Alphaproteobacteria</taxon>
        <taxon>Rhodobacterales</taxon>
        <taxon>Roseobacteraceae</taxon>
        <taxon>Thalassobacter</taxon>
    </lineage>
</organism>
<evidence type="ECO:0008006" key="3">
    <source>
        <dbReference type="Google" id="ProtNLM"/>
    </source>
</evidence>
<proteinExistence type="predicted"/>
<accession>A0A0P1FSJ8</accession>
<dbReference type="AlphaFoldDB" id="A0A0P1FSJ8"/>
<gene>
    <name evidence="1" type="ORF">THS5294_03566</name>
</gene>
<reference evidence="1 2" key="1">
    <citation type="submission" date="2015-09" db="EMBL/GenBank/DDBJ databases">
        <authorList>
            <consortium name="Swine Surveillance"/>
        </authorList>
    </citation>
    <scope>NUCLEOTIDE SEQUENCE [LARGE SCALE GENOMIC DNA]</scope>
    <source>
        <strain evidence="1 2">CECT 5294</strain>
    </source>
</reference>
<dbReference type="eggNOG" id="ENOG502ZEDN">
    <property type="taxonomic scope" value="Bacteria"/>
</dbReference>
<name>A0A0P1FSJ8_9RHOB</name>
<dbReference type="RefSeq" id="WP_058124727.1">
    <property type="nucleotide sequence ID" value="NZ_CYRX01000033.1"/>
</dbReference>
<dbReference type="EMBL" id="CYRX01000033">
    <property type="protein sequence ID" value="CUH62252.1"/>
    <property type="molecule type" value="Genomic_DNA"/>
</dbReference>
<evidence type="ECO:0000313" key="2">
    <source>
        <dbReference type="Proteomes" id="UP000051298"/>
    </source>
</evidence>
<sequence length="121" mass="13048">MRIIAFVLPFVLLGCDVAEEMAPSSTQLSTSAEFAPLLGKRLELNENDHLVLNADGSLSGEFGGAVTRGTWVVRDGFWCRELSAGPRGPSPEDCQLWAQEGSSINVTRDQGRGGSFVYEIS</sequence>